<feature type="transmembrane region" description="Helical" evidence="3">
    <location>
        <begin position="301"/>
        <end position="320"/>
    </location>
</feature>
<evidence type="ECO:0000256" key="2">
    <source>
        <dbReference type="ARBA" id="ARBA00023136"/>
    </source>
</evidence>
<keyword evidence="3" id="KW-0812">Transmembrane</keyword>
<dbReference type="Pfam" id="PF03323">
    <property type="entry name" value="GerA"/>
    <property type="match status" value="1"/>
</dbReference>
<dbReference type="AlphaFoldDB" id="A0A3A6PDH5"/>
<reference evidence="4 5" key="1">
    <citation type="submission" date="2018-09" db="EMBL/GenBank/DDBJ databases">
        <title>Paenibacillus aracenensis nov. sp. isolated from a cave in southern Spain.</title>
        <authorList>
            <person name="Jurado V."/>
            <person name="Gutierrez-Patricio S."/>
            <person name="Gonzalez-Pimentel J.L."/>
            <person name="Miller A.Z."/>
            <person name="Laiz L."/>
            <person name="Saiz-Jimenez C."/>
        </authorList>
    </citation>
    <scope>NUCLEOTIDE SEQUENCE [LARGE SCALE GENOMIC DNA]</scope>
    <source>
        <strain evidence="4 5">JCM 19203</strain>
    </source>
</reference>
<sequence>MISTDHNHDGEDIPKPFDEHMLRGWFRLSNDVIVFAHSFGTEADAATGLFIYCSGMIETNLINDIVLPELRRVYDKTAFSSSESINLVADLQWSPLDYVRDRLNRLKLASYVYEGHLVFCLPSLQAMWTIDIANPPSRPPEESSTEVSIRGPKDGFTEQLSSNVALIRKRLRTNTLACEYYVLGTRTLTKTALLYISDIASVETIDHIRRKLSKIDVEQIISTGNLEELLASSPITLFPPTHYTGRPDFAVECLLNGRFIIIVDGNPTAIIAPINLFLLMKSPEDSYFPFMSANIGRMLRFFGLLTTIFLPGFYIALTTFHSDQVPFPLLATIAMGRHGLPMESALEMFFIMVLMELFREAGVRLPSSIGQTLTVVGGLIIGDAAIRAGLVSPMMIVITAITVVSGSTLVNQSLTSTTILLRFFAFLMGATLGMYGFILSVIAFVLYLSNVYSFGVPYLAPAAPLNVREMMVALFRLPYKWRKKRPEYLNTSQPDKRGNKP</sequence>
<organism evidence="4 5">
    <name type="scientific">Paenibacillus pinisoli</name>
    <dbReference type="NCBI Taxonomy" id="1276110"/>
    <lineage>
        <taxon>Bacteria</taxon>
        <taxon>Bacillati</taxon>
        <taxon>Bacillota</taxon>
        <taxon>Bacilli</taxon>
        <taxon>Bacillales</taxon>
        <taxon>Paenibacillaceae</taxon>
        <taxon>Paenibacillus</taxon>
    </lineage>
</organism>
<evidence type="ECO:0000313" key="5">
    <source>
        <dbReference type="Proteomes" id="UP000267798"/>
    </source>
</evidence>
<dbReference type="GO" id="GO:0016020">
    <property type="term" value="C:membrane"/>
    <property type="evidence" value="ECO:0007669"/>
    <property type="project" value="InterPro"/>
</dbReference>
<dbReference type="EMBL" id="QXQB01000002">
    <property type="protein sequence ID" value="RJX39602.1"/>
    <property type="molecule type" value="Genomic_DNA"/>
</dbReference>
<accession>A0A3A6PDH5</accession>
<dbReference type="RefSeq" id="WP_120109232.1">
    <property type="nucleotide sequence ID" value="NZ_QXQB01000002.1"/>
</dbReference>
<evidence type="ECO:0000256" key="1">
    <source>
        <dbReference type="ARBA" id="ARBA00005278"/>
    </source>
</evidence>
<feature type="transmembrane region" description="Helical" evidence="3">
    <location>
        <begin position="259"/>
        <end position="280"/>
    </location>
</feature>
<proteinExistence type="inferred from homology"/>
<protein>
    <submittedName>
        <fullName evidence="4">Spore germination protein</fullName>
    </submittedName>
</protein>
<keyword evidence="2 3" id="KW-0472">Membrane</keyword>
<dbReference type="OrthoDB" id="1726708at2"/>
<dbReference type="PANTHER" id="PTHR22550:SF5">
    <property type="entry name" value="LEUCINE ZIPPER PROTEIN 4"/>
    <property type="match status" value="1"/>
</dbReference>
<dbReference type="PIRSF" id="PIRSF005690">
    <property type="entry name" value="GerBA"/>
    <property type="match status" value="1"/>
</dbReference>
<keyword evidence="3" id="KW-1133">Transmembrane helix</keyword>
<dbReference type="GO" id="GO:0009847">
    <property type="term" value="P:spore germination"/>
    <property type="evidence" value="ECO:0007669"/>
    <property type="project" value="InterPro"/>
</dbReference>
<gene>
    <name evidence="4" type="ORF">D3P09_09315</name>
</gene>
<evidence type="ECO:0000256" key="3">
    <source>
        <dbReference type="SAM" id="Phobius"/>
    </source>
</evidence>
<comment type="similarity">
    <text evidence="1">Belongs to the GerABKA family.</text>
</comment>
<dbReference type="Proteomes" id="UP000267798">
    <property type="component" value="Unassembled WGS sequence"/>
</dbReference>
<feature type="transmembrane region" description="Helical" evidence="3">
    <location>
        <begin position="392"/>
        <end position="411"/>
    </location>
</feature>
<comment type="caution">
    <text evidence="4">The sequence shown here is derived from an EMBL/GenBank/DDBJ whole genome shotgun (WGS) entry which is preliminary data.</text>
</comment>
<dbReference type="PANTHER" id="PTHR22550">
    <property type="entry name" value="SPORE GERMINATION PROTEIN"/>
    <property type="match status" value="1"/>
</dbReference>
<name>A0A3A6PDH5_9BACL</name>
<feature type="transmembrane region" description="Helical" evidence="3">
    <location>
        <begin position="423"/>
        <end position="448"/>
    </location>
</feature>
<dbReference type="InterPro" id="IPR050768">
    <property type="entry name" value="UPF0353/GerABKA_families"/>
</dbReference>
<dbReference type="InterPro" id="IPR004995">
    <property type="entry name" value="Spore_Ger"/>
</dbReference>
<keyword evidence="5" id="KW-1185">Reference proteome</keyword>
<evidence type="ECO:0000313" key="4">
    <source>
        <dbReference type="EMBL" id="RJX39602.1"/>
    </source>
</evidence>